<comment type="caution">
    <text evidence="2">The sequence shown here is derived from an EMBL/GenBank/DDBJ whole genome shotgun (WGS) entry which is preliminary data.</text>
</comment>
<dbReference type="InterPro" id="IPR013830">
    <property type="entry name" value="SGNH_hydro"/>
</dbReference>
<organism evidence="2 3">
    <name type="scientific">Kitasatospora gansuensis</name>
    <dbReference type="NCBI Taxonomy" id="258050"/>
    <lineage>
        <taxon>Bacteria</taxon>
        <taxon>Bacillati</taxon>
        <taxon>Actinomycetota</taxon>
        <taxon>Actinomycetes</taxon>
        <taxon>Kitasatosporales</taxon>
        <taxon>Streptomycetaceae</taxon>
        <taxon>Kitasatospora</taxon>
    </lineage>
</organism>
<feature type="domain" description="SGNH hydrolase-type esterase" evidence="1">
    <location>
        <begin position="12"/>
        <end position="207"/>
    </location>
</feature>
<dbReference type="EMBL" id="JACHJR010000001">
    <property type="protein sequence ID" value="MBB4949763.1"/>
    <property type="molecule type" value="Genomic_DNA"/>
</dbReference>
<reference evidence="2 3" key="1">
    <citation type="submission" date="2020-08" db="EMBL/GenBank/DDBJ databases">
        <title>Sequencing the genomes of 1000 actinobacteria strains.</title>
        <authorList>
            <person name="Klenk H.-P."/>
        </authorList>
    </citation>
    <scope>NUCLEOTIDE SEQUENCE [LARGE SCALE GENOMIC DNA]</scope>
    <source>
        <strain evidence="2 3">DSM 44786</strain>
    </source>
</reference>
<dbReference type="RefSeq" id="WP_184920352.1">
    <property type="nucleotide sequence ID" value="NZ_JACHJR010000001.1"/>
</dbReference>
<dbReference type="PANTHER" id="PTHR30383:SF2">
    <property type="entry name" value="CELLULOSE-BINDING PROTEIN"/>
    <property type="match status" value="1"/>
</dbReference>
<dbReference type="Proteomes" id="UP000573327">
    <property type="component" value="Unassembled WGS sequence"/>
</dbReference>
<gene>
    <name evidence="2" type="ORF">F4556_005298</name>
</gene>
<evidence type="ECO:0000313" key="3">
    <source>
        <dbReference type="Proteomes" id="UP000573327"/>
    </source>
</evidence>
<dbReference type="AlphaFoldDB" id="A0A7W7SGZ0"/>
<dbReference type="Gene3D" id="3.40.50.1110">
    <property type="entry name" value="SGNH hydrolase"/>
    <property type="match status" value="1"/>
</dbReference>
<dbReference type="InterPro" id="IPR051532">
    <property type="entry name" value="Ester_Hydrolysis_Enzymes"/>
</dbReference>
<dbReference type="GO" id="GO:0004622">
    <property type="term" value="F:phosphatidylcholine lysophospholipase activity"/>
    <property type="evidence" value="ECO:0007669"/>
    <property type="project" value="TreeGrafter"/>
</dbReference>
<dbReference type="PANTHER" id="PTHR30383">
    <property type="entry name" value="THIOESTERASE 1/PROTEASE 1/LYSOPHOSPHOLIPASE L1"/>
    <property type="match status" value="1"/>
</dbReference>
<keyword evidence="3" id="KW-1185">Reference proteome</keyword>
<accession>A0A7W7SGZ0</accession>
<dbReference type="InterPro" id="IPR036514">
    <property type="entry name" value="SGNH_hydro_sf"/>
</dbReference>
<evidence type="ECO:0000259" key="1">
    <source>
        <dbReference type="Pfam" id="PF13472"/>
    </source>
</evidence>
<name>A0A7W7SGZ0_9ACTN</name>
<dbReference type="Pfam" id="PF13472">
    <property type="entry name" value="Lipase_GDSL_2"/>
    <property type="match status" value="1"/>
</dbReference>
<proteinExistence type="predicted"/>
<protein>
    <submittedName>
        <fullName evidence="2">Lysophospholipase L1-like esterase</fullName>
    </submittedName>
</protein>
<sequence length="248" mass="27429">MTSTEPLLIMIVGDSISHGSSGDWTWRYRFWKHLEAHRVAVDLVGPKNTLDNIRTAEVGDDDDTYADPGFDTDHDAQWGRPYVTEKEEIEAKVAEHRPEYLLVLLGINDLFWYGVEPPEFEANLREFVANARRAEPGLRIVLGRILPTVKAAEDREFAARVAACNGRIETVAKDLDRADAPVLTARTDAEFVAAAHTWDGTHPNPAGEFRIAAAFADALADRFGVGARYARPFPDVAEISQAAKASID</sequence>
<evidence type="ECO:0000313" key="2">
    <source>
        <dbReference type="EMBL" id="MBB4949763.1"/>
    </source>
</evidence>
<dbReference type="SUPFAM" id="SSF52266">
    <property type="entry name" value="SGNH hydrolase"/>
    <property type="match status" value="1"/>
</dbReference>